<dbReference type="AlphaFoldDB" id="A0A9P1CAX3"/>
<reference evidence="2" key="2">
    <citation type="submission" date="2024-04" db="EMBL/GenBank/DDBJ databases">
        <authorList>
            <person name="Chen Y."/>
            <person name="Shah S."/>
            <person name="Dougan E. K."/>
            <person name="Thang M."/>
            <person name="Chan C."/>
        </authorList>
    </citation>
    <scope>NUCLEOTIDE SEQUENCE [LARGE SCALE GENOMIC DNA]</scope>
</reference>
<reference evidence="1" key="1">
    <citation type="submission" date="2022-10" db="EMBL/GenBank/DDBJ databases">
        <authorList>
            <person name="Chen Y."/>
            <person name="Dougan E. K."/>
            <person name="Chan C."/>
            <person name="Rhodes N."/>
            <person name="Thang M."/>
        </authorList>
    </citation>
    <scope>NUCLEOTIDE SEQUENCE</scope>
</reference>
<dbReference type="EMBL" id="CAMXCT020001245">
    <property type="protein sequence ID" value="CAL1141604.1"/>
    <property type="molecule type" value="Genomic_DNA"/>
</dbReference>
<accession>A0A9P1CAX3</accession>
<gene>
    <name evidence="1" type="ORF">C1SCF055_LOCUS15433</name>
</gene>
<keyword evidence="3" id="KW-1185">Reference proteome</keyword>
<proteinExistence type="predicted"/>
<sequence length="752" mass="83216">MDKFLERALQTEVKQKEFFAFIEDTQHSLAQLILLNGFLTDPNTPGVEKIVACPMLNAWLAAPVAAVKAIDFGAASDMMDPGYVFLVKGWNRCVSMMTVLYACFDKAELLSFGTVYATAVQPDGNNVVNTNRGVTLAGNLRRRPNAFNILHQLEFLERTGLSQDLSIRALEAHESMSKFASAYALGEKESKAAVNLLQHIPKLVKEGLIELVRFEMRHGDADLLQLLEESVPPADIARVAIFAQPLAKYQQEAALDFKYLNDRYQKGRDSIRAHMEEKLMFHRCSSLVLAHSHIVEAQSKMGADGLTILVGDCTLWPARCLDKHCSTNVVVTFFGSNMSRILVIPFLIRVLDIYEIAVNFNDAQHQGDKRKRSQQCLAGVSGHTTVAFSKSKALMGTIANVPRARVQDLSNPDPDRPLSPHFRAQQRGVEATKFILEQLLDGMHATSKQPVLIVDMMPTRIPEMVVTKYQASHAEPLKALQDKISQETNIQTAIKTHTMSSAAAASGGVTRTLASPDWDGNPPWNWLEGCATLARDPDLQVVVTSLNSVWVVNRGTSAKELAAGELFGFNTDQCATQAGTVPWFVNDDRTLVCDTTSGSKTLNTLADVLCEVTKSRGVTEVRVVDHGLQPKMKVAGDGGQIPLAYRFKVAAGAKVNAFKPKDITEDKMALRSAMMGAMWNGRMSQLPRCSHADIIWEAGMVFQNIPLSDYPNIISLRLWYSLQPFHNTTSIRSILQWSSKIFPYQIIPILFP</sequence>
<organism evidence="1">
    <name type="scientific">Cladocopium goreaui</name>
    <dbReference type="NCBI Taxonomy" id="2562237"/>
    <lineage>
        <taxon>Eukaryota</taxon>
        <taxon>Sar</taxon>
        <taxon>Alveolata</taxon>
        <taxon>Dinophyceae</taxon>
        <taxon>Suessiales</taxon>
        <taxon>Symbiodiniaceae</taxon>
        <taxon>Cladocopium</taxon>
    </lineage>
</organism>
<dbReference type="Proteomes" id="UP001152797">
    <property type="component" value="Unassembled WGS sequence"/>
</dbReference>
<evidence type="ECO:0000313" key="2">
    <source>
        <dbReference type="EMBL" id="CAL1141604.1"/>
    </source>
</evidence>
<comment type="caution">
    <text evidence="1">The sequence shown here is derived from an EMBL/GenBank/DDBJ whole genome shotgun (WGS) entry which is preliminary data.</text>
</comment>
<protein>
    <submittedName>
        <fullName evidence="1">Uncharacterized protein</fullName>
    </submittedName>
</protein>
<evidence type="ECO:0000313" key="3">
    <source>
        <dbReference type="Proteomes" id="UP001152797"/>
    </source>
</evidence>
<dbReference type="EMBL" id="CAMXCT030001245">
    <property type="protein sequence ID" value="CAL4775541.1"/>
    <property type="molecule type" value="Genomic_DNA"/>
</dbReference>
<name>A0A9P1CAX3_9DINO</name>
<dbReference type="EMBL" id="CAMXCT010001245">
    <property type="protein sequence ID" value="CAI3988229.1"/>
    <property type="molecule type" value="Genomic_DNA"/>
</dbReference>
<evidence type="ECO:0000313" key="1">
    <source>
        <dbReference type="EMBL" id="CAI3988229.1"/>
    </source>
</evidence>